<dbReference type="EMBL" id="JBHTOJ010000001">
    <property type="protein sequence ID" value="MFD1419364.1"/>
    <property type="molecule type" value="Genomic_DNA"/>
</dbReference>
<dbReference type="SUPFAM" id="SSF47413">
    <property type="entry name" value="lambda repressor-like DNA-binding domains"/>
    <property type="match status" value="1"/>
</dbReference>
<proteinExistence type="predicted"/>
<dbReference type="InterPro" id="IPR001387">
    <property type="entry name" value="Cro/C1-type_HTH"/>
</dbReference>
<keyword evidence="3" id="KW-1185">Reference proteome</keyword>
<evidence type="ECO:0000313" key="2">
    <source>
        <dbReference type="EMBL" id="MFD1419364.1"/>
    </source>
</evidence>
<dbReference type="Pfam" id="PF13443">
    <property type="entry name" value="HTH_26"/>
    <property type="match status" value="1"/>
</dbReference>
<dbReference type="Gene3D" id="1.10.260.40">
    <property type="entry name" value="lambda repressor-like DNA-binding domains"/>
    <property type="match status" value="1"/>
</dbReference>
<dbReference type="RefSeq" id="WP_137635625.1">
    <property type="nucleotide sequence ID" value="NZ_BJDL01000024.1"/>
</dbReference>
<sequence>MLANRLSVLLAERQLTIKQVVDETKISRNTISNITNNINANISTETIDTLCRYLEVTPSDFFSFSPYKFRLGFAESYDDEKMILFDVSKGRTEQMYQLQLVFIVDSRWFDESAPLDTFDLYVDIEEENSKDNELIGIFNELPVVFKNEVTNTILTKISDALQKYTYITRDADFNNQQKRKSVNDYLLSLKPNEVSVLVRLPWGDYSKKLDTKKLAFIK</sequence>
<dbReference type="InterPro" id="IPR010982">
    <property type="entry name" value="Lambda_DNA-bd_dom_sf"/>
</dbReference>
<gene>
    <name evidence="2" type="ORF">ACFQ5L_00115</name>
</gene>
<evidence type="ECO:0000313" key="3">
    <source>
        <dbReference type="Proteomes" id="UP001597188"/>
    </source>
</evidence>
<reference evidence="3" key="1">
    <citation type="journal article" date="2019" name="Int. J. Syst. Evol. Microbiol.">
        <title>The Global Catalogue of Microorganisms (GCM) 10K type strain sequencing project: providing services to taxonomists for standard genome sequencing and annotation.</title>
        <authorList>
            <consortium name="The Broad Institute Genomics Platform"/>
            <consortium name="The Broad Institute Genome Sequencing Center for Infectious Disease"/>
            <person name="Wu L."/>
            <person name="Ma J."/>
        </authorList>
    </citation>
    <scope>NUCLEOTIDE SEQUENCE [LARGE SCALE GENOMIC DNA]</scope>
    <source>
        <strain evidence="3">CCM 8931</strain>
    </source>
</reference>
<name>A0ABW4BVW9_9LACO</name>
<protein>
    <submittedName>
        <fullName evidence="2">Helix-turn-helix domain-containing protein</fullName>
    </submittedName>
</protein>
<organism evidence="2 3">
    <name type="scientific">Lactiplantibacillus songbeiensis</name>
    <dbReference type="NCBI Taxonomy" id="2559920"/>
    <lineage>
        <taxon>Bacteria</taxon>
        <taxon>Bacillati</taxon>
        <taxon>Bacillota</taxon>
        <taxon>Bacilli</taxon>
        <taxon>Lactobacillales</taxon>
        <taxon>Lactobacillaceae</taxon>
        <taxon>Lactiplantibacillus</taxon>
    </lineage>
</organism>
<accession>A0ABW4BVW9</accession>
<evidence type="ECO:0000259" key="1">
    <source>
        <dbReference type="PROSITE" id="PS50943"/>
    </source>
</evidence>
<dbReference type="PROSITE" id="PS50943">
    <property type="entry name" value="HTH_CROC1"/>
    <property type="match status" value="1"/>
</dbReference>
<dbReference type="Proteomes" id="UP001597188">
    <property type="component" value="Unassembled WGS sequence"/>
</dbReference>
<comment type="caution">
    <text evidence="2">The sequence shown here is derived from an EMBL/GenBank/DDBJ whole genome shotgun (WGS) entry which is preliminary data.</text>
</comment>
<dbReference type="SMART" id="SM00530">
    <property type="entry name" value="HTH_XRE"/>
    <property type="match status" value="1"/>
</dbReference>
<feature type="domain" description="HTH cro/C1-type" evidence="1">
    <location>
        <begin position="6"/>
        <end position="61"/>
    </location>
</feature>